<keyword evidence="2" id="KW-1185">Reference proteome</keyword>
<organism evidence="1 2">
    <name type="scientific">Halanaerobium polyolivorans</name>
    <dbReference type="NCBI Taxonomy" id="2886943"/>
    <lineage>
        <taxon>Bacteria</taxon>
        <taxon>Bacillati</taxon>
        <taxon>Bacillota</taxon>
        <taxon>Clostridia</taxon>
        <taxon>Halanaerobiales</taxon>
        <taxon>Halanaerobiaceae</taxon>
        <taxon>Halanaerobium</taxon>
    </lineage>
</organism>
<sequence>MGIFDSIKNFFSGGKSSPLIEVYLEDEKCGKQMKLIFRKSYDIQKVYEEERQAAYEINKVAVCDNCYNKIDLQIEFDKNYNKITENVEKGKIISEEEYESNK</sequence>
<evidence type="ECO:0000313" key="2">
    <source>
        <dbReference type="Proteomes" id="UP001199296"/>
    </source>
</evidence>
<accession>A0AAW4WZJ6</accession>
<dbReference type="EMBL" id="JAJFAT010000006">
    <property type="protein sequence ID" value="MCC3144817.1"/>
    <property type="molecule type" value="Genomic_DNA"/>
</dbReference>
<dbReference type="RefSeq" id="WP_229344976.1">
    <property type="nucleotide sequence ID" value="NZ_JAJFAT010000006.1"/>
</dbReference>
<dbReference type="AlphaFoldDB" id="A0AAW4WZJ6"/>
<reference evidence="1 2" key="1">
    <citation type="submission" date="2021-10" db="EMBL/GenBank/DDBJ databases">
        <authorList>
            <person name="Grouzdev D.S."/>
            <person name="Pantiukh K.S."/>
            <person name="Krutkina M.S."/>
        </authorList>
    </citation>
    <scope>NUCLEOTIDE SEQUENCE [LARGE SCALE GENOMIC DNA]</scope>
    <source>
        <strain evidence="1 2">Z-7514</strain>
    </source>
</reference>
<protein>
    <submittedName>
        <fullName evidence="1">Uncharacterized protein</fullName>
    </submittedName>
</protein>
<name>A0AAW4WZJ6_9FIRM</name>
<gene>
    <name evidence="1" type="ORF">LJ207_05675</name>
</gene>
<proteinExistence type="predicted"/>
<dbReference type="Proteomes" id="UP001199296">
    <property type="component" value="Unassembled WGS sequence"/>
</dbReference>
<evidence type="ECO:0000313" key="1">
    <source>
        <dbReference type="EMBL" id="MCC3144817.1"/>
    </source>
</evidence>
<comment type="caution">
    <text evidence="1">The sequence shown here is derived from an EMBL/GenBank/DDBJ whole genome shotgun (WGS) entry which is preliminary data.</text>
</comment>